<dbReference type="InterPro" id="IPR036047">
    <property type="entry name" value="F-box-like_dom_sf"/>
</dbReference>
<name>A0A368S4F2_SETIT</name>
<feature type="compositionally biased region" description="Basic residues" evidence="1">
    <location>
        <begin position="359"/>
        <end position="371"/>
    </location>
</feature>
<protein>
    <recommendedName>
        <fullName evidence="5">F-box domain-containing protein</fullName>
    </recommendedName>
</protein>
<reference evidence="4" key="1">
    <citation type="journal article" date="2012" name="Nat. Biotechnol.">
        <title>Reference genome sequence of the model plant Setaria.</title>
        <authorList>
            <person name="Bennetzen J.L."/>
            <person name="Schmutz J."/>
            <person name="Wang H."/>
            <person name="Percifield R."/>
            <person name="Hawkins J."/>
            <person name="Pontaroli A.C."/>
            <person name="Estep M."/>
            <person name="Feng L."/>
            <person name="Vaughn J.N."/>
            <person name="Grimwood J."/>
            <person name="Jenkins J."/>
            <person name="Barry K."/>
            <person name="Lindquist E."/>
            <person name="Hellsten U."/>
            <person name="Deshpande S."/>
            <person name="Wang X."/>
            <person name="Wu X."/>
            <person name="Mitros T."/>
            <person name="Triplett J."/>
            <person name="Yang X."/>
            <person name="Ye C.Y."/>
            <person name="Mauro-Herrera M."/>
            <person name="Wang L."/>
            <person name="Li P."/>
            <person name="Sharma M."/>
            <person name="Sharma R."/>
            <person name="Ronald P.C."/>
            <person name="Panaud O."/>
            <person name="Kellogg E.A."/>
            <person name="Brutnell T.P."/>
            <person name="Doust A.N."/>
            <person name="Tuskan G.A."/>
            <person name="Rokhsar D."/>
            <person name="Devos K.M."/>
        </authorList>
    </citation>
    <scope>NUCLEOTIDE SEQUENCE [LARGE SCALE GENOMIC DNA]</scope>
    <source>
        <strain evidence="4">Yugu1</strain>
    </source>
</reference>
<evidence type="ECO:0000313" key="4">
    <source>
        <dbReference type="EMBL" id="RCV37214.1"/>
    </source>
</evidence>
<dbReference type="InterPro" id="IPR056016">
    <property type="entry name" value="DUF7595"/>
</dbReference>
<dbReference type="Pfam" id="PF00646">
    <property type="entry name" value="F-box"/>
    <property type="match status" value="1"/>
</dbReference>
<evidence type="ECO:0008006" key="5">
    <source>
        <dbReference type="Google" id="ProtNLM"/>
    </source>
</evidence>
<proteinExistence type="predicted"/>
<feature type="domain" description="F-box" evidence="2">
    <location>
        <begin position="73"/>
        <end position="101"/>
    </location>
</feature>
<evidence type="ECO:0000256" key="1">
    <source>
        <dbReference type="SAM" id="MobiDB-lite"/>
    </source>
</evidence>
<gene>
    <name evidence="4" type="ORF">SETIT_8G045200v2</name>
</gene>
<evidence type="ECO:0000259" key="2">
    <source>
        <dbReference type="Pfam" id="PF00646"/>
    </source>
</evidence>
<feature type="domain" description="DUF7595" evidence="3">
    <location>
        <begin position="175"/>
        <end position="348"/>
    </location>
</feature>
<dbReference type="PANTHER" id="PTHR35828:SF22">
    <property type="entry name" value="OS10G0103633 PROTEIN"/>
    <property type="match status" value="1"/>
</dbReference>
<evidence type="ECO:0000259" key="3">
    <source>
        <dbReference type="Pfam" id="PF24523"/>
    </source>
</evidence>
<dbReference type="AlphaFoldDB" id="A0A368S4F2"/>
<feature type="region of interest" description="Disordered" evidence="1">
    <location>
        <begin position="346"/>
        <end position="371"/>
    </location>
</feature>
<organism evidence="4">
    <name type="scientific">Setaria italica</name>
    <name type="common">Foxtail millet</name>
    <name type="synonym">Panicum italicum</name>
    <dbReference type="NCBI Taxonomy" id="4555"/>
    <lineage>
        <taxon>Eukaryota</taxon>
        <taxon>Viridiplantae</taxon>
        <taxon>Streptophyta</taxon>
        <taxon>Embryophyta</taxon>
        <taxon>Tracheophyta</taxon>
        <taxon>Spermatophyta</taxon>
        <taxon>Magnoliopsida</taxon>
        <taxon>Liliopsida</taxon>
        <taxon>Poales</taxon>
        <taxon>Poaceae</taxon>
        <taxon>PACMAD clade</taxon>
        <taxon>Panicoideae</taxon>
        <taxon>Panicodae</taxon>
        <taxon>Paniceae</taxon>
        <taxon>Cenchrinae</taxon>
        <taxon>Setaria</taxon>
    </lineage>
</organism>
<reference evidence="4" key="2">
    <citation type="submission" date="2015-07" db="EMBL/GenBank/DDBJ databases">
        <authorList>
            <person name="Noorani M."/>
        </authorList>
    </citation>
    <scope>NUCLEOTIDE SEQUENCE</scope>
    <source>
        <strain evidence="4">Yugu1</strain>
    </source>
</reference>
<dbReference type="SUPFAM" id="SSF81383">
    <property type="entry name" value="F-box domain"/>
    <property type="match status" value="1"/>
</dbReference>
<dbReference type="EMBL" id="CM003535">
    <property type="protein sequence ID" value="RCV37214.1"/>
    <property type="molecule type" value="Genomic_DNA"/>
</dbReference>
<dbReference type="Pfam" id="PF24523">
    <property type="entry name" value="DUF7595"/>
    <property type="match status" value="1"/>
</dbReference>
<dbReference type="OrthoDB" id="694444at2759"/>
<dbReference type="InterPro" id="IPR001810">
    <property type="entry name" value="F-box_dom"/>
</dbReference>
<sequence length="371" mass="40537">MRRRRCRQLRLPPPRPRQPHDENLLAPPLNTTVLLQTYRRSAQGWAGVGRAGLIDGFTAAPPPEAKTTLAPALPSDLVLEIVSRSDVATLLRCAACCKPLRRDILRPAFIRRVCHGPAAAVPPRLLCFLQSRDVFFRLVASRGFPPPPPFSLLHPATPAAAYLFEQHLAPFLSHGGADILARYEPVTSRGGLVVLRRRHDTDVPQESGICVYDPMTGGRAFLPMARYSPYGGLCTYVLLTASDGIGCSFLLAADFKMLKLMHPTSSFKVLTVSPDAAAGSGKWSPVTSVTSHHRSHGSSPHPFCSAVVLGGSIHWVMHGGADHLHVLTYHVRTATAGSIELPMDSLPRSYRETNDSSLRRRRRRTGSSRCS</sequence>
<feature type="region of interest" description="Disordered" evidence="1">
    <location>
        <begin position="1"/>
        <end position="25"/>
    </location>
</feature>
<dbReference type="Gene3D" id="1.20.1280.50">
    <property type="match status" value="1"/>
</dbReference>
<accession>A0A368S4F2</accession>
<feature type="compositionally biased region" description="Basic and acidic residues" evidence="1">
    <location>
        <begin position="349"/>
        <end position="358"/>
    </location>
</feature>
<dbReference type="PANTHER" id="PTHR35828">
    <property type="entry name" value="OS08G0203800 PROTEIN-RELATED"/>
    <property type="match status" value="1"/>
</dbReference>